<dbReference type="InterPro" id="IPR050261">
    <property type="entry name" value="FrsA_esterase"/>
</dbReference>
<evidence type="ECO:0000256" key="1">
    <source>
        <dbReference type="SAM" id="SignalP"/>
    </source>
</evidence>
<dbReference type="PANTHER" id="PTHR22946:SF8">
    <property type="entry name" value="ACETYL XYLAN ESTERASE DOMAIN-CONTAINING PROTEIN"/>
    <property type="match status" value="1"/>
</dbReference>
<gene>
    <name evidence="3" type="ORF">SAMN06265218_11375</name>
</gene>
<keyword evidence="1" id="KW-0732">Signal</keyword>
<proteinExistence type="predicted"/>
<dbReference type="Pfam" id="PF05448">
    <property type="entry name" value="AXE1"/>
    <property type="match status" value="1"/>
</dbReference>
<dbReference type="InterPro" id="IPR029058">
    <property type="entry name" value="AB_hydrolase_fold"/>
</dbReference>
<accession>A0A521E589</accession>
<evidence type="ECO:0000259" key="2">
    <source>
        <dbReference type="Pfam" id="PF05448"/>
    </source>
</evidence>
<dbReference type="PANTHER" id="PTHR22946">
    <property type="entry name" value="DIENELACTONE HYDROLASE DOMAIN-CONTAINING PROTEIN-RELATED"/>
    <property type="match status" value="1"/>
</dbReference>
<evidence type="ECO:0000313" key="3">
    <source>
        <dbReference type="EMBL" id="SMO79022.1"/>
    </source>
</evidence>
<dbReference type="AlphaFoldDB" id="A0A521E589"/>
<name>A0A521E589_9BACT</name>
<reference evidence="3 4" key="1">
    <citation type="submission" date="2017-05" db="EMBL/GenBank/DDBJ databases">
        <authorList>
            <person name="Varghese N."/>
            <person name="Submissions S."/>
        </authorList>
    </citation>
    <scope>NUCLEOTIDE SEQUENCE [LARGE SCALE GENOMIC DNA]</scope>
    <source>
        <strain evidence="3 4">DSM 21194</strain>
    </source>
</reference>
<dbReference type="Proteomes" id="UP000317593">
    <property type="component" value="Unassembled WGS sequence"/>
</dbReference>
<organism evidence="3 4">
    <name type="scientific">Fodinibius sediminis</name>
    <dbReference type="NCBI Taxonomy" id="1214077"/>
    <lineage>
        <taxon>Bacteria</taxon>
        <taxon>Pseudomonadati</taxon>
        <taxon>Balneolota</taxon>
        <taxon>Balneolia</taxon>
        <taxon>Balneolales</taxon>
        <taxon>Balneolaceae</taxon>
        <taxon>Fodinibius</taxon>
    </lineage>
</organism>
<evidence type="ECO:0000313" key="4">
    <source>
        <dbReference type="Proteomes" id="UP000317593"/>
    </source>
</evidence>
<keyword evidence="4" id="KW-1185">Reference proteome</keyword>
<feature type="signal peptide" evidence="1">
    <location>
        <begin position="1"/>
        <end position="31"/>
    </location>
</feature>
<dbReference type="EMBL" id="FXTH01000013">
    <property type="protein sequence ID" value="SMO79022.1"/>
    <property type="molecule type" value="Genomic_DNA"/>
</dbReference>
<sequence length="740" mass="81063">MHSRSQFQGRTLKTVILLFSFAFCCSGPLSAQDELNVIRGESSNNSWIQFTDAPNALYHHLAGQAFEMLDKRASAVSELETVSDWKRRRQSVRERLEQVVGPFPPKTPLNARVVRTIQKNDYKVEHVIFESQPEFYVTSSLFLPRNRPEEAPAVIYLSGHTPDGYRDETYQHKIINLVKKGFIVFAIDPLGQGERMQYLDPETGESVVGSATREHSYAGAQAFLTGNSLARYMIWDGIRAVDYLLTRDEVDSNRIGVTGRSGGGTQSAYLAAFDERIHAAAPEAYITSFKRLLQSIGPQDAEQNFYHGIASGLDHADLLEVRAPKPALVITTTEDFFSIQGARETAREVSKAYKAYGKPENFNMVEDGGGHGSTRNNREAMYAFFQEHLDNPGDPSDQEVTVLNEEEIRVTRTGQVATSFGGENVFSLNRKQAREKISKLRESRQNLGVHLPAVLASAKDLAGYQPPAAVDNPVFTGRIPRDGYVIEKYFVKGEGAYPVPYLLLKPDHPNGRGILYLHPDGKAAEASVGGEMEWLAEKGFTVLAPDLVGTGETGPGALANYMTQVKNFGATSFDDWTAAVLVGRSIAGVQAADAVRLTGLLAQQSGIQAVYGVARQEVAPVLLHAAAFESVIERVALIEPYASYEGITQTEFYNPVFHSSTVAGSLPAYDLPDLAATLAPRKLLMAGMTDAAGGSLSKQHLDEGMAVVRAAYDKQKALGRLTITGHPETDLQGLLEDWIK</sequence>
<feature type="domain" description="Acetyl xylan esterase" evidence="2">
    <location>
        <begin position="120"/>
        <end position="294"/>
    </location>
</feature>
<dbReference type="Gene3D" id="3.40.50.1820">
    <property type="entry name" value="alpha/beta hydrolase"/>
    <property type="match status" value="2"/>
</dbReference>
<dbReference type="SUPFAM" id="SSF53474">
    <property type="entry name" value="alpha/beta-Hydrolases"/>
    <property type="match status" value="2"/>
</dbReference>
<dbReference type="InterPro" id="IPR008391">
    <property type="entry name" value="AXE1_dom"/>
</dbReference>
<protein>
    <submittedName>
        <fullName evidence="3">Cephalosporin-C deacetylase</fullName>
    </submittedName>
</protein>
<feature type="chain" id="PRO_5022083739" evidence="1">
    <location>
        <begin position="32"/>
        <end position="740"/>
    </location>
</feature>